<dbReference type="Proteomes" id="UP000237347">
    <property type="component" value="Unassembled WGS sequence"/>
</dbReference>
<dbReference type="GO" id="GO:0061630">
    <property type="term" value="F:ubiquitin protein ligase activity"/>
    <property type="evidence" value="ECO:0007669"/>
    <property type="project" value="UniProtKB-EC"/>
</dbReference>
<evidence type="ECO:0000313" key="19">
    <source>
        <dbReference type="Proteomes" id="UP000237347"/>
    </source>
</evidence>
<keyword evidence="12 16" id="KW-0472">Membrane</keyword>
<evidence type="ECO:0000256" key="2">
    <source>
        <dbReference type="ARBA" id="ARBA00004167"/>
    </source>
</evidence>
<evidence type="ECO:0000256" key="1">
    <source>
        <dbReference type="ARBA" id="ARBA00000900"/>
    </source>
</evidence>
<evidence type="ECO:0000256" key="16">
    <source>
        <dbReference type="SAM" id="Phobius"/>
    </source>
</evidence>
<dbReference type="PANTHER" id="PTHR45768:SF34">
    <property type="entry name" value="RING-H2 FINGER PROTEIN ATL64"/>
    <property type="match status" value="1"/>
</dbReference>
<comment type="subcellular location">
    <subcellularLocation>
        <location evidence="2">Membrane</location>
        <topology evidence="2">Single-pass membrane protein</topology>
    </subcellularLocation>
</comment>
<dbReference type="InterPro" id="IPR001841">
    <property type="entry name" value="Znf_RING"/>
</dbReference>
<dbReference type="PROSITE" id="PS50089">
    <property type="entry name" value="ZF_RING_2"/>
    <property type="match status" value="1"/>
</dbReference>
<comment type="similarity">
    <text evidence="13">Belongs to the RING-type zinc finger family. ATL subfamily.</text>
</comment>
<feature type="region of interest" description="Disordered" evidence="15">
    <location>
        <begin position="236"/>
        <end position="257"/>
    </location>
</feature>
<keyword evidence="8 14" id="KW-0863">Zinc-finger</keyword>
<dbReference type="Gene3D" id="3.30.40.10">
    <property type="entry name" value="Zinc/RING finger domain, C3HC4 (zinc finger)"/>
    <property type="match status" value="1"/>
</dbReference>
<evidence type="ECO:0000256" key="12">
    <source>
        <dbReference type="ARBA" id="ARBA00023136"/>
    </source>
</evidence>
<evidence type="ECO:0000256" key="4">
    <source>
        <dbReference type="ARBA" id="ARBA00012483"/>
    </source>
</evidence>
<dbReference type="GO" id="GO:0016020">
    <property type="term" value="C:membrane"/>
    <property type="evidence" value="ECO:0007669"/>
    <property type="project" value="UniProtKB-SubCell"/>
</dbReference>
<feature type="domain" description="RING-type" evidence="17">
    <location>
        <begin position="121"/>
        <end position="163"/>
    </location>
</feature>
<name>A0AAW0LQX9_QUESU</name>
<dbReference type="GO" id="GO:0008270">
    <property type="term" value="F:zinc ion binding"/>
    <property type="evidence" value="ECO:0007669"/>
    <property type="project" value="UniProtKB-KW"/>
</dbReference>
<accession>A0AAW0LQX9</accession>
<keyword evidence="6 16" id="KW-0812">Transmembrane</keyword>
<keyword evidence="9" id="KW-0833">Ubl conjugation pathway</keyword>
<organism evidence="18 19">
    <name type="scientific">Quercus suber</name>
    <name type="common">Cork oak</name>
    <dbReference type="NCBI Taxonomy" id="58331"/>
    <lineage>
        <taxon>Eukaryota</taxon>
        <taxon>Viridiplantae</taxon>
        <taxon>Streptophyta</taxon>
        <taxon>Embryophyta</taxon>
        <taxon>Tracheophyta</taxon>
        <taxon>Spermatophyta</taxon>
        <taxon>Magnoliopsida</taxon>
        <taxon>eudicotyledons</taxon>
        <taxon>Gunneridae</taxon>
        <taxon>Pentapetalae</taxon>
        <taxon>rosids</taxon>
        <taxon>fabids</taxon>
        <taxon>Fagales</taxon>
        <taxon>Fagaceae</taxon>
        <taxon>Quercus</taxon>
    </lineage>
</organism>
<protein>
    <recommendedName>
        <fullName evidence="4">RING-type E3 ubiquitin transferase</fullName>
        <ecNumber evidence="4">2.3.2.27</ecNumber>
    </recommendedName>
</protein>
<evidence type="ECO:0000256" key="10">
    <source>
        <dbReference type="ARBA" id="ARBA00022833"/>
    </source>
</evidence>
<evidence type="ECO:0000313" key="18">
    <source>
        <dbReference type="EMBL" id="KAK7853092.1"/>
    </source>
</evidence>
<keyword evidence="11 16" id="KW-1133">Transmembrane helix</keyword>
<evidence type="ECO:0000256" key="6">
    <source>
        <dbReference type="ARBA" id="ARBA00022692"/>
    </source>
</evidence>
<dbReference type="Pfam" id="PF13639">
    <property type="entry name" value="zf-RING_2"/>
    <property type="match status" value="1"/>
</dbReference>
<dbReference type="EMBL" id="PKMF04000069">
    <property type="protein sequence ID" value="KAK7853092.1"/>
    <property type="molecule type" value="Genomic_DNA"/>
</dbReference>
<keyword evidence="19" id="KW-1185">Reference proteome</keyword>
<keyword evidence="5" id="KW-0808">Transferase</keyword>
<evidence type="ECO:0000256" key="9">
    <source>
        <dbReference type="ARBA" id="ARBA00022786"/>
    </source>
</evidence>
<comment type="catalytic activity">
    <reaction evidence="1">
        <text>S-ubiquitinyl-[E2 ubiquitin-conjugating enzyme]-L-cysteine + [acceptor protein]-L-lysine = [E2 ubiquitin-conjugating enzyme]-L-cysteine + N(6)-ubiquitinyl-[acceptor protein]-L-lysine.</text>
        <dbReference type="EC" id="2.3.2.27"/>
    </reaction>
</comment>
<dbReference type="Gramene" id="rna-CFP56_48572">
    <property type="protein sequence ID" value="cds-POE90472.1"/>
    <property type="gene ID" value="gene-CFP56_48572"/>
</dbReference>
<evidence type="ECO:0000256" key="5">
    <source>
        <dbReference type="ARBA" id="ARBA00022679"/>
    </source>
</evidence>
<keyword evidence="7" id="KW-0479">Metal-binding</keyword>
<reference evidence="18 19" key="1">
    <citation type="journal article" date="2018" name="Sci. Data">
        <title>The draft genome sequence of cork oak.</title>
        <authorList>
            <person name="Ramos A.M."/>
            <person name="Usie A."/>
            <person name="Barbosa P."/>
            <person name="Barros P.M."/>
            <person name="Capote T."/>
            <person name="Chaves I."/>
            <person name="Simoes F."/>
            <person name="Abreu I."/>
            <person name="Carrasquinho I."/>
            <person name="Faro C."/>
            <person name="Guimaraes J.B."/>
            <person name="Mendonca D."/>
            <person name="Nobrega F."/>
            <person name="Rodrigues L."/>
            <person name="Saibo N.J.M."/>
            <person name="Varela M.C."/>
            <person name="Egas C."/>
            <person name="Matos J."/>
            <person name="Miguel C.M."/>
            <person name="Oliveira M.M."/>
            <person name="Ricardo C.P."/>
            <person name="Goncalves S."/>
        </authorList>
    </citation>
    <scope>NUCLEOTIDE SEQUENCE [LARGE SCALE GENOMIC DNA]</scope>
    <source>
        <strain evidence="19">cv. HL8</strain>
    </source>
</reference>
<dbReference type="EC" id="2.3.2.27" evidence="4"/>
<feature type="compositionally biased region" description="Acidic residues" evidence="15">
    <location>
        <begin position="247"/>
        <end position="257"/>
    </location>
</feature>
<comment type="caution">
    <text evidence="18">The sequence shown here is derived from an EMBL/GenBank/DDBJ whole genome shotgun (WGS) entry which is preliminary data.</text>
</comment>
<gene>
    <name evidence="18" type="primary">ATL41_3</name>
    <name evidence="18" type="ORF">CFP56_037188</name>
</gene>
<dbReference type="FunFam" id="3.30.40.10:FF:000187">
    <property type="entry name" value="E3 ubiquitin-protein ligase ATL6"/>
    <property type="match status" value="1"/>
</dbReference>
<dbReference type="PANTHER" id="PTHR45768">
    <property type="entry name" value="E3 UBIQUITIN-PROTEIN LIGASE RNF13-LIKE"/>
    <property type="match status" value="1"/>
</dbReference>
<keyword evidence="10" id="KW-0862">Zinc</keyword>
<dbReference type="CDD" id="cd16461">
    <property type="entry name" value="RING-H2_EL5-like"/>
    <property type="match status" value="1"/>
</dbReference>
<evidence type="ECO:0000256" key="3">
    <source>
        <dbReference type="ARBA" id="ARBA00004906"/>
    </source>
</evidence>
<evidence type="ECO:0000256" key="11">
    <source>
        <dbReference type="ARBA" id="ARBA00022989"/>
    </source>
</evidence>
<comment type="pathway">
    <text evidence="3">Protein modification; protein ubiquitination.</text>
</comment>
<evidence type="ECO:0000256" key="15">
    <source>
        <dbReference type="SAM" id="MobiDB-lite"/>
    </source>
</evidence>
<sequence length="257" mass="28179">MSGPDYPADLFGDHYDDGMHSHFQKHNNESDLNSKIMLTAIVSLSVVIVLVVALHIYARCVLRRQARQRFALRQLGLTVAHVRSNEPPKTGLDPLVIQSLPMFVFKQRDAEDGAATTIIECAVCLSVLEKEEIARLLPNCKHIFHAECIDKWLSSHSTCPICRTEAEPRVLPVPREGPAGLAAAGGGGAPNAPPMDRVNSGLSCMEGTSYGVTNSSEKVSGSSSRLNSFKRMLSREKSLKRIHSCGEDDDTEDLERQ</sequence>
<dbReference type="SMART" id="SM00184">
    <property type="entry name" value="RING"/>
    <property type="match status" value="1"/>
</dbReference>
<evidence type="ECO:0000256" key="13">
    <source>
        <dbReference type="ARBA" id="ARBA00024209"/>
    </source>
</evidence>
<proteinExistence type="inferred from homology"/>
<evidence type="ECO:0000256" key="14">
    <source>
        <dbReference type="PROSITE-ProRule" id="PRU00175"/>
    </source>
</evidence>
<dbReference type="AlphaFoldDB" id="A0AAW0LQX9"/>
<dbReference type="InterPro" id="IPR013083">
    <property type="entry name" value="Znf_RING/FYVE/PHD"/>
</dbReference>
<feature type="region of interest" description="Disordered" evidence="15">
    <location>
        <begin position="172"/>
        <end position="200"/>
    </location>
</feature>
<evidence type="ECO:0000256" key="8">
    <source>
        <dbReference type="ARBA" id="ARBA00022771"/>
    </source>
</evidence>
<evidence type="ECO:0000256" key="7">
    <source>
        <dbReference type="ARBA" id="ARBA00022723"/>
    </source>
</evidence>
<evidence type="ECO:0000259" key="17">
    <source>
        <dbReference type="PROSITE" id="PS50089"/>
    </source>
</evidence>
<feature type="transmembrane region" description="Helical" evidence="16">
    <location>
        <begin position="36"/>
        <end position="58"/>
    </location>
</feature>
<dbReference type="SUPFAM" id="SSF57850">
    <property type="entry name" value="RING/U-box"/>
    <property type="match status" value="1"/>
</dbReference>